<comment type="function">
    <text evidence="9">Synthesizes selenophosphate from selenide and ATP.</text>
</comment>
<evidence type="ECO:0000256" key="9">
    <source>
        <dbReference type="HAMAP-Rule" id="MF_00625"/>
    </source>
</evidence>
<evidence type="ECO:0000256" key="7">
    <source>
        <dbReference type="ARBA" id="ARBA00022842"/>
    </source>
</evidence>
<evidence type="ECO:0000256" key="4">
    <source>
        <dbReference type="ARBA" id="ARBA00022741"/>
    </source>
</evidence>
<dbReference type="InterPro" id="IPR023061">
    <property type="entry name" value="SelD_I"/>
</dbReference>
<dbReference type="PIRSF" id="PIRSF036407">
    <property type="entry name" value="Selenphspht_syn"/>
    <property type="match status" value="1"/>
</dbReference>
<comment type="cofactor">
    <cofactor evidence="9">
        <name>Mg(2+)</name>
        <dbReference type="ChEBI" id="CHEBI:18420"/>
    </cofactor>
    <text evidence="9">Binds 1 Mg(2+) ion per monomer.</text>
</comment>
<keyword evidence="4 9" id="KW-0547">Nucleotide-binding</keyword>
<dbReference type="InterPro" id="IPR010918">
    <property type="entry name" value="PurM-like_C_dom"/>
</dbReference>
<feature type="binding site" evidence="9">
    <location>
        <begin position="147"/>
        <end position="149"/>
    </location>
    <ligand>
        <name>ATP</name>
        <dbReference type="ChEBI" id="CHEBI:30616"/>
        <note>ligand shared between dimeric partners</note>
    </ligand>
</feature>
<accession>A0A0G4K8M2</accession>
<evidence type="ECO:0000259" key="11">
    <source>
        <dbReference type="Pfam" id="PF02769"/>
    </source>
</evidence>
<dbReference type="Gene3D" id="3.90.650.10">
    <property type="entry name" value="PurM-like C-terminal domain"/>
    <property type="match status" value="1"/>
</dbReference>
<gene>
    <name evidence="9 12" type="primary">selD</name>
    <name evidence="12" type="ORF">BRSU_1927</name>
</gene>
<dbReference type="InterPro" id="IPR004536">
    <property type="entry name" value="SPS/SelD"/>
</dbReference>
<dbReference type="InterPro" id="IPR036921">
    <property type="entry name" value="PurM-like_N_sf"/>
</dbReference>
<name>A0A0G4K8M2_9SPIR</name>
<evidence type="ECO:0000313" key="12">
    <source>
        <dbReference type="EMBL" id="CRF34184.1"/>
    </source>
</evidence>
<evidence type="ECO:0000256" key="6">
    <source>
        <dbReference type="ARBA" id="ARBA00022840"/>
    </source>
</evidence>
<dbReference type="Pfam" id="PF00586">
    <property type="entry name" value="AIRS"/>
    <property type="match status" value="1"/>
</dbReference>
<comment type="catalytic activity">
    <reaction evidence="9">
        <text>hydrogenselenide + ATP + H2O = selenophosphate + AMP + phosphate + 2 H(+)</text>
        <dbReference type="Rhea" id="RHEA:18737"/>
        <dbReference type="ChEBI" id="CHEBI:15377"/>
        <dbReference type="ChEBI" id="CHEBI:15378"/>
        <dbReference type="ChEBI" id="CHEBI:16144"/>
        <dbReference type="ChEBI" id="CHEBI:29317"/>
        <dbReference type="ChEBI" id="CHEBI:30616"/>
        <dbReference type="ChEBI" id="CHEBI:43474"/>
        <dbReference type="ChEBI" id="CHEBI:456215"/>
        <dbReference type="EC" id="2.7.9.3"/>
    </reaction>
</comment>
<keyword evidence="7 9" id="KW-0460">Magnesium</keyword>
<feature type="binding site" evidence="9">
    <location>
        <position position="100"/>
    </location>
    <ligand>
        <name>Mg(2+)</name>
        <dbReference type="ChEBI" id="CHEBI:18420"/>
    </ligand>
</feature>
<comment type="subunit">
    <text evidence="9">Homodimer.</text>
</comment>
<keyword evidence="5 9" id="KW-0418">Kinase</keyword>
<protein>
    <recommendedName>
        <fullName evidence="9">Selenide, water dikinase</fullName>
        <ecNumber evidence="9">2.7.9.3</ecNumber>
    </recommendedName>
    <alternativeName>
        <fullName evidence="9">Selenium donor protein</fullName>
    </alternativeName>
    <alternativeName>
        <fullName evidence="9">Selenophosphate synthase</fullName>
    </alternativeName>
</protein>
<feature type="site" description="Important for catalytic activity" evidence="9">
    <location>
        <position position="29"/>
    </location>
</feature>
<keyword evidence="13" id="KW-1185">Reference proteome</keyword>
<evidence type="ECO:0000256" key="8">
    <source>
        <dbReference type="ARBA" id="ARBA00023266"/>
    </source>
</evidence>
<dbReference type="PANTHER" id="PTHR10256:SF0">
    <property type="entry name" value="INACTIVE SELENIDE, WATER DIKINASE-LIKE PROTEIN-RELATED"/>
    <property type="match status" value="1"/>
</dbReference>
<dbReference type="CDD" id="cd02195">
    <property type="entry name" value="SelD"/>
    <property type="match status" value="1"/>
</dbReference>
<evidence type="ECO:0000256" key="3">
    <source>
        <dbReference type="ARBA" id="ARBA00022723"/>
    </source>
</evidence>
<dbReference type="Pfam" id="PF02769">
    <property type="entry name" value="AIRS_C"/>
    <property type="match status" value="1"/>
</dbReference>
<dbReference type="RefSeq" id="WP_048595080.1">
    <property type="nucleotide sequence ID" value="NZ_CVLB01000001.1"/>
</dbReference>
<dbReference type="Gene3D" id="3.30.1330.10">
    <property type="entry name" value="PurM-like, N-terminal domain"/>
    <property type="match status" value="1"/>
</dbReference>
<dbReference type="EMBL" id="CVLB01000001">
    <property type="protein sequence ID" value="CRF34184.1"/>
    <property type="molecule type" value="Genomic_DNA"/>
</dbReference>
<feature type="binding site" evidence="9">
    <location>
        <position position="60"/>
    </location>
    <ligand>
        <name>Mg(2+)</name>
        <dbReference type="ChEBI" id="CHEBI:18420"/>
    </ligand>
</feature>
<keyword evidence="3 9" id="KW-0479">Metal-binding</keyword>
<evidence type="ECO:0000256" key="2">
    <source>
        <dbReference type="ARBA" id="ARBA00022679"/>
    </source>
</evidence>
<dbReference type="InterPro" id="IPR036676">
    <property type="entry name" value="PurM-like_C_sf"/>
</dbReference>
<dbReference type="GO" id="GO:0005737">
    <property type="term" value="C:cytoplasm"/>
    <property type="evidence" value="ECO:0007669"/>
    <property type="project" value="TreeGrafter"/>
</dbReference>
<feature type="active site" evidence="9">
    <location>
        <position position="26"/>
    </location>
</feature>
<evidence type="ECO:0000256" key="5">
    <source>
        <dbReference type="ARBA" id="ARBA00022777"/>
    </source>
</evidence>
<evidence type="ECO:0000256" key="1">
    <source>
        <dbReference type="ARBA" id="ARBA00008026"/>
    </source>
</evidence>
<feature type="binding site" description="in other chain" evidence="9">
    <location>
        <position position="100"/>
    </location>
    <ligand>
        <name>ATP</name>
        <dbReference type="ChEBI" id="CHEBI:30616"/>
        <note>ligand shared between dimeric partners</note>
    </ligand>
</feature>
<dbReference type="AlphaFoldDB" id="A0A0G4K8M2"/>
<sequence length="358" mass="38644">MSNITNNKEEKKEQIELLSCALEGGCSAKIPPDLLEKTLAPLMQIKTDSNLLSDVDIGDDAGVYKISDDNALIFTVDYFPPVIADPYGFGQIAACNSISDIYAMGGEPKLALNITMFPKDDSLNILANMLKGGQDKATEAGVLVVGGHTITDASVKYGMAVIGFANPNKITTNAAAKEGDIIIFTKPLGTGACLAAMRQGLIKESHIEDVFESMKTLNKKACTVMNKYNVKCATDITGFGLIGHAYKMAKASNVTIELQSSALPMFNKTYEVLDMGCIPGAAFTNMRYVGDNIKVDDNVDYNLKMLSFDPQTSGGLFICADKSNAENILADLWREGIDCACIIGKVKNKEKEYIHLTK</sequence>
<feature type="binding site" description="in other chain" evidence="9">
    <location>
        <position position="29"/>
    </location>
    <ligand>
        <name>ATP</name>
        <dbReference type="ChEBI" id="CHEBI:30616"/>
        <note>ligand shared between dimeric partners</note>
    </ligand>
</feature>
<evidence type="ECO:0000259" key="10">
    <source>
        <dbReference type="Pfam" id="PF00586"/>
    </source>
</evidence>
<feature type="binding site" description="in other chain" evidence="9">
    <location>
        <position position="77"/>
    </location>
    <ligand>
        <name>ATP</name>
        <dbReference type="ChEBI" id="CHEBI:30616"/>
        <note>ligand shared between dimeric partners</note>
    </ligand>
</feature>
<dbReference type="InterPro" id="IPR016188">
    <property type="entry name" value="PurM-like_N"/>
</dbReference>
<dbReference type="Proteomes" id="UP000043763">
    <property type="component" value="Unassembled WGS sequence"/>
</dbReference>
<keyword evidence="6 9" id="KW-0067">ATP-binding</keyword>
<dbReference type="GO" id="GO:0005524">
    <property type="term" value="F:ATP binding"/>
    <property type="evidence" value="ECO:0007669"/>
    <property type="project" value="UniProtKB-UniRule"/>
</dbReference>
<dbReference type="SUPFAM" id="SSF56042">
    <property type="entry name" value="PurM C-terminal domain-like"/>
    <property type="match status" value="1"/>
</dbReference>
<keyword evidence="2 9" id="KW-0808">Transferase</keyword>
<feature type="domain" description="PurM-like C-terminal" evidence="11">
    <location>
        <begin position="177"/>
        <end position="355"/>
    </location>
</feature>
<feature type="binding site" description="in other chain" evidence="9">
    <location>
        <begin position="57"/>
        <end position="59"/>
    </location>
    <ligand>
        <name>ATP</name>
        <dbReference type="ChEBI" id="CHEBI:30616"/>
        <note>ligand shared between dimeric partners</note>
    </ligand>
</feature>
<dbReference type="NCBIfam" id="TIGR00476">
    <property type="entry name" value="selD"/>
    <property type="match status" value="1"/>
</dbReference>
<keyword evidence="8 9" id="KW-0711">Selenium</keyword>
<dbReference type="HAMAP" id="MF_00625">
    <property type="entry name" value="SelD"/>
    <property type="match status" value="1"/>
</dbReference>
<dbReference type="GO" id="GO:0016260">
    <property type="term" value="P:selenocysteine biosynthetic process"/>
    <property type="evidence" value="ECO:0007669"/>
    <property type="project" value="InterPro"/>
</dbReference>
<dbReference type="GO" id="GO:0000287">
    <property type="term" value="F:magnesium ion binding"/>
    <property type="evidence" value="ECO:0007669"/>
    <property type="project" value="UniProtKB-UniRule"/>
</dbReference>
<dbReference type="EC" id="2.7.9.3" evidence="9"/>
<proteinExistence type="inferred from homology"/>
<feature type="domain" description="PurM-like N-terminal" evidence="10">
    <location>
        <begin position="58"/>
        <end position="164"/>
    </location>
</feature>
<reference evidence="13" key="1">
    <citation type="submission" date="2015-04" db="EMBL/GenBank/DDBJ databases">
        <authorList>
            <person name="Mushtaq Mamoona"/>
        </authorList>
    </citation>
    <scope>NUCLEOTIDE SEQUENCE [LARGE SCALE GENOMIC DNA]</scope>
    <source>
        <strain evidence="13">AN4859/03</strain>
    </source>
</reference>
<dbReference type="OrthoDB" id="9772934at2"/>
<evidence type="ECO:0000313" key="13">
    <source>
        <dbReference type="Proteomes" id="UP000043763"/>
    </source>
</evidence>
<organism evidence="12 13">
    <name type="scientific">Brachyspira suanatina</name>
    <dbReference type="NCBI Taxonomy" id="381802"/>
    <lineage>
        <taxon>Bacteria</taxon>
        <taxon>Pseudomonadati</taxon>
        <taxon>Spirochaetota</taxon>
        <taxon>Spirochaetia</taxon>
        <taxon>Brachyspirales</taxon>
        <taxon>Brachyspiraceae</taxon>
        <taxon>Brachyspira</taxon>
    </lineage>
</organism>
<comment type="similarity">
    <text evidence="1 9">Belongs to the selenophosphate synthase 1 family. Class I subfamily.</text>
</comment>
<dbReference type="GO" id="GO:0004756">
    <property type="term" value="F:selenide, water dikinase activity"/>
    <property type="evidence" value="ECO:0007669"/>
    <property type="project" value="UniProtKB-UniRule"/>
</dbReference>
<feature type="binding site" evidence="9">
    <location>
        <position position="235"/>
    </location>
    <ligand>
        <name>Mg(2+)</name>
        <dbReference type="ChEBI" id="CHEBI:18420"/>
    </ligand>
</feature>
<dbReference type="SUPFAM" id="SSF55326">
    <property type="entry name" value="PurM N-terminal domain-like"/>
    <property type="match status" value="1"/>
</dbReference>
<dbReference type="PANTHER" id="PTHR10256">
    <property type="entry name" value="SELENIDE, WATER DIKINASE"/>
    <property type="match status" value="1"/>
</dbReference>